<reference evidence="1" key="1">
    <citation type="submission" date="2021-06" db="EMBL/GenBank/DDBJ databases">
        <authorList>
            <person name="Kallberg Y."/>
            <person name="Tangrot J."/>
            <person name="Rosling A."/>
        </authorList>
    </citation>
    <scope>NUCLEOTIDE SEQUENCE</scope>
    <source>
        <strain evidence="1">28 12/20/2015</strain>
    </source>
</reference>
<evidence type="ECO:0000313" key="1">
    <source>
        <dbReference type="EMBL" id="CAG8682635.1"/>
    </source>
</evidence>
<accession>A0ACA9NYJ4</accession>
<protein>
    <submittedName>
        <fullName evidence="1">16857_t:CDS:1</fullName>
    </submittedName>
</protein>
<evidence type="ECO:0000313" key="2">
    <source>
        <dbReference type="Proteomes" id="UP000789366"/>
    </source>
</evidence>
<keyword evidence="2" id="KW-1185">Reference proteome</keyword>
<gene>
    <name evidence="1" type="ORF">SPELUC_LOCUS10241</name>
</gene>
<comment type="caution">
    <text evidence="1">The sequence shown here is derived from an EMBL/GenBank/DDBJ whole genome shotgun (WGS) entry which is preliminary data.</text>
</comment>
<sequence length="73" mass="8352">NQEGSIIDFKKKILGDQTNTSEIVLATQTERFQRNQVNILTSPISLTYLYFNDNSFDDFSRNDLVTVSTSIVF</sequence>
<feature type="non-terminal residue" evidence="1">
    <location>
        <position position="1"/>
    </location>
</feature>
<dbReference type="Proteomes" id="UP000789366">
    <property type="component" value="Unassembled WGS sequence"/>
</dbReference>
<organism evidence="1 2">
    <name type="scientific">Cetraspora pellucida</name>
    <dbReference type="NCBI Taxonomy" id="1433469"/>
    <lineage>
        <taxon>Eukaryota</taxon>
        <taxon>Fungi</taxon>
        <taxon>Fungi incertae sedis</taxon>
        <taxon>Mucoromycota</taxon>
        <taxon>Glomeromycotina</taxon>
        <taxon>Glomeromycetes</taxon>
        <taxon>Diversisporales</taxon>
        <taxon>Gigasporaceae</taxon>
        <taxon>Cetraspora</taxon>
    </lineage>
</organism>
<proteinExistence type="predicted"/>
<name>A0ACA9NYJ4_9GLOM</name>
<dbReference type="EMBL" id="CAJVPW010018620">
    <property type="protein sequence ID" value="CAG8682635.1"/>
    <property type="molecule type" value="Genomic_DNA"/>
</dbReference>